<dbReference type="Proteomes" id="UP000202764">
    <property type="component" value="Segment"/>
</dbReference>
<keyword evidence="2" id="KW-1185">Reference proteome</keyword>
<dbReference type="EMBL" id="KT221034">
    <property type="protein sequence ID" value="ALF00193.1"/>
    <property type="molecule type" value="Genomic_DNA"/>
</dbReference>
<sequence>MSTHSKHEAIVELLNDGLSNGEIGRRLRTDRHRVARIRRDRGLPNVVLRVQTLDEKWAANTRAADEGHVEWTGERGSCSGTPVMRYREQSHSPAAVAFRMRTGRDPQGYVFAECGVKHCVAPEHVDDEAGRRAARAKLHPGPLTGRCKYGHERAEHGRFEPDGTAYCARCKYLDKYPAKDDRALPPTIARLQPARSVEEAFGRYTQPVDSGHVLWGGLLSNGSPALHFGGTTVSAARVAFRLHNGRDPEGVVTRACDVPRCVAGPCLQDRPMRQQTNKLFAAIFGAAA</sequence>
<dbReference type="KEGG" id="vg:26639407"/>
<dbReference type="RefSeq" id="YP_009213189.1">
    <property type="nucleotide sequence ID" value="NC_028952.1"/>
</dbReference>
<accession>A0A0M4QTU3</accession>
<protein>
    <recommendedName>
        <fullName evidence="3">HNH endonuclease</fullName>
    </recommendedName>
</protein>
<dbReference type="GeneID" id="26639407"/>
<name>A0A0M4QTU3_9CAUD</name>
<gene>
    <name evidence="1" type="ORF">SF3_620</name>
</gene>
<reference evidence="1 2" key="1">
    <citation type="submission" date="2015-06" db="EMBL/GenBank/DDBJ databases">
        <title>Complete genomic sequence analysis of two virulent actinophages of Streptomyces flavovirens.</title>
        <authorList>
            <person name="Sharaf A."/>
            <person name="Marie E."/>
            <person name="ElBaz R."/>
            <person name="Elmaghraby I."/>
            <person name="Mercati F."/>
        </authorList>
    </citation>
    <scope>NUCLEOTIDE SEQUENCE [LARGE SCALE GENOMIC DNA]</scope>
</reference>
<evidence type="ECO:0000313" key="1">
    <source>
        <dbReference type="EMBL" id="ALF00193.1"/>
    </source>
</evidence>
<proteinExistence type="predicted"/>
<evidence type="ECO:0000313" key="2">
    <source>
        <dbReference type="Proteomes" id="UP000202764"/>
    </source>
</evidence>
<evidence type="ECO:0008006" key="3">
    <source>
        <dbReference type="Google" id="ProtNLM"/>
    </source>
</evidence>
<organism evidence="1 2">
    <name type="scientific">Streptomyces phage SF3</name>
    <dbReference type="NCBI Taxonomy" id="1690818"/>
    <lineage>
        <taxon>Viruses</taxon>
        <taxon>Duplodnaviria</taxon>
        <taxon>Heunggongvirae</taxon>
        <taxon>Uroviricota</taxon>
        <taxon>Caudoviricetes</taxon>
        <taxon>Siftrevirus</taxon>
        <taxon>Siftrevirus SF3</taxon>
    </lineage>
</organism>
<dbReference type="OrthoDB" id="16759at10239"/>